<sequence length="284" mass="32596">MTKELGKSIKQLRTNLELTQKQLAEGICSQSLLSRVEKGLEIPSVLIIHNICQKLGITVDSLLSSSQLDSPFIQLKKELQELFFRHDFETLYPSLHKKTLALFETHSQATHYYFFLGVCELLYKTNPQNAIAALEEALSLNSRRSNSLTTHDILISSYLTLAYSEVSDEIHALKHLNQCLLFLHKQVEPSELMPSIYLNIARFYAQQSESLTAIEYVHLGIACCQKQNSTFQLSHLFFELGVLFIQTDRKQSGIRKIKFSLELSSYLDEQFVTAELTKRRKLLY</sequence>
<dbReference type="InterPro" id="IPR011990">
    <property type="entry name" value="TPR-like_helical_dom_sf"/>
</dbReference>
<feature type="domain" description="HTH cro/C1-type" evidence="1">
    <location>
        <begin position="9"/>
        <end position="62"/>
    </location>
</feature>
<dbReference type="GO" id="GO:0003677">
    <property type="term" value="F:DNA binding"/>
    <property type="evidence" value="ECO:0007669"/>
    <property type="project" value="InterPro"/>
</dbReference>
<dbReference type="PANTHER" id="PTHR37038:SF14">
    <property type="entry name" value="TRANSCRIPTIONAL ACTIVATOR"/>
    <property type="match status" value="1"/>
</dbReference>
<dbReference type="InterPro" id="IPR001387">
    <property type="entry name" value="Cro/C1-type_HTH"/>
</dbReference>
<dbReference type="RefSeq" id="WP_181677380.1">
    <property type="nucleotide sequence ID" value="NZ_JABJVM010000016.1"/>
</dbReference>
<dbReference type="SUPFAM" id="SSF47413">
    <property type="entry name" value="lambda repressor-like DNA-binding domains"/>
    <property type="match status" value="1"/>
</dbReference>
<dbReference type="InterPro" id="IPR010982">
    <property type="entry name" value="Lambda_DNA-bd_dom_sf"/>
</dbReference>
<dbReference type="EMBL" id="JABJVM010000016">
    <property type="protein sequence ID" value="MBA3927280.1"/>
    <property type="molecule type" value="Genomic_DNA"/>
</dbReference>
<comment type="caution">
    <text evidence="2">The sequence shown here is derived from an EMBL/GenBank/DDBJ whole genome shotgun (WGS) entry which is preliminary data.</text>
</comment>
<name>A0A7W1T8C6_9LIST</name>
<evidence type="ECO:0000259" key="1">
    <source>
        <dbReference type="PROSITE" id="PS50943"/>
    </source>
</evidence>
<dbReference type="CDD" id="cd00093">
    <property type="entry name" value="HTH_XRE"/>
    <property type="match status" value="1"/>
</dbReference>
<accession>A0A7W1T8C6</accession>
<reference evidence="2 3" key="1">
    <citation type="submission" date="2020-08" db="EMBL/GenBank/DDBJ databases">
        <title>Listeria ohnekaius sp. nov. and Listeria portnoyii sp. nov. isolated from non-agricultural and natural environments.</title>
        <authorList>
            <person name="Weller D."/>
            <person name="Belias A.M."/>
            <person name="Liao J."/>
            <person name="Guo S."/>
            <person name="Orsi R.H."/>
            <person name="Wiedmann M."/>
        </authorList>
    </citation>
    <scope>NUCLEOTIDE SEQUENCE [LARGE SCALE GENOMIC DNA]</scope>
    <source>
        <strain evidence="2 3">FSL W9-0585</strain>
    </source>
</reference>
<evidence type="ECO:0000313" key="2">
    <source>
        <dbReference type="EMBL" id="MBA3927280.1"/>
    </source>
</evidence>
<keyword evidence="3" id="KW-1185">Reference proteome</keyword>
<dbReference type="SMART" id="SM00530">
    <property type="entry name" value="HTH_XRE"/>
    <property type="match status" value="1"/>
</dbReference>
<dbReference type="AlphaFoldDB" id="A0A7W1T8C6"/>
<dbReference type="Proteomes" id="UP000548787">
    <property type="component" value="Unassembled WGS sequence"/>
</dbReference>
<organism evidence="2 3">
    <name type="scientific">Listeria rustica</name>
    <dbReference type="NCBI Taxonomy" id="2713503"/>
    <lineage>
        <taxon>Bacteria</taxon>
        <taxon>Bacillati</taxon>
        <taxon>Bacillota</taxon>
        <taxon>Bacilli</taxon>
        <taxon>Bacillales</taxon>
        <taxon>Listeriaceae</taxon>
        <taxon>Listeria</taxon>
    </lineage>
</organism>
<dbReference type="Gene3D" id="1.25.40.10">
    <property type="entry name" value="Tetratricopeptide repeat domain"/>
    <property type="match status" value="1"/>
</dbReference>
<proteinExistence type="predicted"/>
<dbReference type="SUPFAM" id="SSF48452">
    <property type="entry name" value="TPR-like"/>
    <property type="match status" value="1"/>
</dbReference>
<dbReference type="Pfam" id="PF01381">
    <property type="entry name" value="HTH_3"/>
    <property type="match status" value="1"/>
</dbReference>
<gene>
    <name evidence="2" type="ORF">HPK16_13095</name>
</gene>
<dbReference type="PANTHER" id="PTHR37038">
    <property type="entry name" value="TRANSCRIPTIONAL REGULATOR-RELATED"/>
    <property type="match status" value="1"/>
</dbReference>
<evidence type="ECO:0000313" key="3">
    <source>
        <dbReference type="Proteomes" id="UP000548787"/>
    </source>
</evidence>
<dbReference type="PROSITE" id="PS50943">
    <property type="entry name" value="HTH_CROC1"/>
    <property type="match status" value="1"/>
</dbReference>
<protein>
    <submittedName>
        <fullName evidence="2">Helix-turn-helix transcriptional regulator</fullName>
    </submittedName>
</protein>
<dbReference type="InterPro" id="IPR053163">
    <property type="entry name" value="HTH-type_regulator_Rgg"/>
</dbReference>